<dbReference type="GO" id="GO:0004534">
    <property type="term" value="F:5'-3' RNA exonuclease activity"/>
    <property type="evidence" value="ECO:0007669"/>
    <property type="project" value="TreeGrafter"/>
</dbReference>
<dbReference type="GO" id="GO:0035312">
    <property type="term" value="F:5'-3' DNA exonuclease activity"/>
    <property type="evidence" value="ECO:0007669"/>
    <property type="project" value="TreeGrafter"/>
</dbReference>
<dbReference type="InterPro" id="IPR016195">
    <property type="entry name" value="Pol/histidinol_Pase-like"/>
</dbReference>
<dbReference type="EMBL" id="FNGP01000005">
    <property type="protein sequence ID" value="SDL75157.1"/>
    <property type="molecule type" value="Genomic_DNA"/>
</dbReference>
<reference evidence="2 3" key="1">
    <citation type="submission" date="2016-10" db="EMBL/GenBank/DDBJ databases">
        <authorList>
            <person name="de Groot N.N."/>
        </authorList>
    </citation>
    <scope>NUCLEOTIDE SEQUENCE [LARGE SCALE GENOMIC DNA]</scope>
    <source>
        <strain evidence="2 3">CGMCC 1.9159</strain>
    </source>
</reference>
<dbReference type="SMART" id="SM00481">
    <property type="entry name" value="POLIIIAc"/>
    <property type="match status" value="1"/>
</dbReference>
<protein>
    <recommendedName>
        <fullName evidence="1">Polymerase/histidinol phosphatase N-terminal domain-containing protein</fullName>
    </recommendedName>
</protein>
<dbReference type="InterPro" id="IPR004013">
    <property type="entry name" value="PHP_dom"/>
</dbReference>
<dbReference type="AlphaFoldDB" id="A0A1G9MMM0"/>
<feature type="domain" description="Polymerase/histidinol phosphatase N-terminal" evidence="1">
    <location>
        <begin position="3"/>
        <end position="68"/>
    </location>
</feature>
<gene>
    <name evidence="2" type="ORF">SAMN04488242_2714</name>
</gene>
<evidence type="ECO:0000313" key="2">
    <source>
        <dbReference type="EMBL" id="SDL75157.1"/>
    </source>
</evidence>
<dbReference type="PANTHER" id="PTHR42924:SF3">
    <property type="entry name" value="POLYMERASE_HISTIDINOL PHOSPHATASE N-TERMINAL DOMAIN-CONTAINING PROTEIN"/>
    <property type="match status" value="1"/>
</dbReference>
<dbReference type="Proteomes" id="UP000199475">
    <property type="component" value="Unassembled WGS sequence"/>
</dbReference>
<evidence type="ECO:0000313" key="3">
    <source>
        <dbReference type="Proteomes" id="UP000199475"/>
    </source>
</evidence>
<dbReference type="SUPFAM" id="SSF89550">
    <property type="entry name" value="PHP domain-like"/>
    <property type="match status" value="1"/>
</dbReference>
<dbReference type="Gene3D" id="3.20.20.140">
    <property type="entry name" value="Metal-dependent hydrolases"/>
    <property type="match status" value="1"/>
</dbReference>
<dbReference type="OrthoDB" id="9804333at2"/>
<organism evidence="2 3">
    <name type="scientific">Tessaracoccus oleiagri</name>
    <dbReference type="NCBI Taxonomy" id="686624"/>
    <lineage>
        <taxon>Bacteria</taxon>
        <taxon>Bacillati</taxon>
        <taxon>Actinomycetota</taxon>
        <taxon>Actinomycetes</taxon>
        <taxon>Propionibacteriales</taxon>
        <taxon>Propionibacteriaceae</taxon>
        <taxon>Tessaracoccus</taxon>
    </lineage>
</organism>
<dbReference type="InterPro" id="IPR003141">
    <property type="entry name" value="Pol/His_phosphatase_N"/>
</dbReference>
<dbReference type="PANTHER" id="PTHR42924">
    <property type="entry name" value="EXONUCLEASE"/>
    <property type="match status" value="1"/>
</dbReference>
<name>A0A1G9MMM0_9ACTN</name>
<dbReference type="InterPro" id="IPR052018">
    <property type="entry name" value="PHP_domain"/>
</dbReference>
<dbReference type="RefSeq" id="WP_093253181.1">
    <property type="nucleotide sequence ID" value="NZ_FNGP01000005.1"/>
</dbReference>
<dbReference type="Pfam" id="PF02811">
    <property type="entry name" value="PHP"/>
    <property type="match status" value="1"/>
</dbReference>
<dbReference type="Gene3D" id="1.10.150.650">
    <property type="match status" value="1"/>
</dbReference>
<evidence type="ECO:0000259" key="1">
    <source>
        <dbReference type="SMART" id="SM00481"/>
    </source>
</evidence>
<keyword evidence="3" id="KW-1185">Reference proteome</keyword>
<accession>A0A1G9MMM0</accession>
<sequence>MRIDLHTHSNVSDGTDSPTALVHKAIEAGLDVIALTDHDSFAGIAEALEAGKRTGLKVLGGLEMSAKYDDESVHLLGYGCDPRNRDLADELARIRAARVDRLPRMVDNLRAAGIDIRLEEVYEHAGDAAAVGRPHVADILVRKGVVRHRKEAFDTWIGVGMPGYADRYACPLERAIDLVHGAKGVAVIAHPWSRESRAVLTAPVIERLVREYGLDGIEVDHVDHDAHTRELLFEMGGRLGLVRTGSSDYHGLGKQHNDLGSNVTRPTAYNELVARIRRRGGLV</sequence>
<dbReference type="STRING" id="686624.SAMN04488242_2714"/>
<dbReference type="CDD" id="cd07438">
    <property type="entry name" value="PHP_HisPPase_AMP"/>
    <property type="match status" value="1"/>
</dbReference>
<proteinExistence type="predicted"/>